<sequence>MSLGLISGRMSSALLRALVLTIGVSAVLVSKSAFPAATLRPEVARPLQTARALYQAQRYKDALASVAQAEAVPGKSQYERDVVAQMGGVAAVAAGELAVAARDYGVLIQGGRQPVAEQQKMMAALASLAYQQGNYVQAVQWGQRYQSAGAGDPQMRTLLAQSYYMAGNFGAAEKVLQPAVDAQMRAGRAPDAGDLRLLGSCYQKQDNNAGYATVLEQLVKYYPTAAHWGELFDRLQADPKFAGRFELDVYRLKRATGNLHSASDYIEMTQLAIVAGHGAEALSVVTQGFDSGALSKGADAGRGERLKNLASKAAAQPLSAATSGNGAALVEAGFNEALSGRNQQGIVLMETGLAEGGLTDPNEARLHLGIAYYLAGQKGKALNAFDAVAGNGEAATLARLWKLATRST</sequence>
<evidence type="ECO:0000313" key="2">
    <source>
        <dbReference type="Proteomes" id="UP000672526"/>
    </source>
</evidence>
<dbReference type="Proteomes" id="UP000672526">
    <property type="component" value="Unassembled WGS sequence"/>
</dbReference>
<dbReference type="EMBL" id="CAJNBK010000004">
    <property type="protein sequence ID" value="CAE6729701.1"/>
    <property type="molecule type" value="Genomic_DNA"/>
</dbReference>
<evidence type="ECO:0000313" key="1">
    <source>
        <dbReference type="EMBL" id="CAE6729701.1"/>
    </source>
</evidence>
<accession>A0ABN7L9B3</accession>
<dbReference type="RefSeq" id="WP_211610839.1">
    <property type="nucleotide sequence ID" value="NZ_CAJNBK010000004.1"/>
</dbReference>
<name>A0ABN7L9B3_9BURK</name>
<dbReference type="Gene3D" id="1.25.40.10">
    <property type="entry name" value="Tetratricopeptide repeat domain"/>
    <property type="match status" value="1"/>
</dbReference>
<gene>
    <name evidence="1" type="ORF">R69888_01997</name>
</gene>
<reference evidence="1 2" key="1">
    <citation type="submission" date="2021-02" db="EMBL/GenBank/DDBJ databases">
        <authorList>
            <person name="Vanwijnsberghe S."/>
        </authorList>
    </citation>
    <scope>NUCLEOTIDE SEQUENCE [LARGE SCALE GENOMIC DNA]</scope>
    <source>
        <strain evidence="1 2">LMG 31837</strain>
    </source>
</reference>
<dbReference type="SUPFAM" id="SSF48452">
    <property type="entry name" value="TPR-like"/>
    <property type="match status" value="1"/>
</dbReference>
<proteinExistence type="predicted"/>
<evidence type="ECO:0008006" key="3">
    <source>
        <dbReference type="Google" id="ProtNLM"/>
    </source>
</evidence>
<dbReference type="InterPro" id="IPR011990">
    <property type="entry name" value="TPR-like_helical_dom_sf"/>
</dbReference>
<comment type="caution">
    <text evidence="1">The sequence shown here is derived from an EMBL/GenBank/DDBJ whole genome shotgun (WGS) entry which is preliminary data.</text>
</comment>
<organism evidence="1 2">
    <name type="scientific">Paraburkholderia haematera</name>
    <dbReference type="NCBI Taxonomy" id="2793077"/>
    <lineage>
        <taxon>Bacteria</taxon>
        <taxon>Pseudomonadati</taxon>
        <taxon>Pseudomonadota</taxon>
        <taxon>Betaproteobacteria</taxon>
        <taxon>Burkholderiales</taxon>
        <taxon>Burkholderiaceae</taxon>
        <taxon>Paraburkholderia</taxon>
    </lineage>
</organism>
<keyword evidence="2" id="KW-1185">Reference proteome</keyword>
<protein>
    <recommendedName>
        <fullName evidence="3">Tetratricopeptide repeat protein</fullName>
    </recommendedName>
</protein>
<dbReference type="Pfam" id="PF13432">
    <property type="entry name" value="TPR_16"/>
    <property type="match status" value="1"/>
</dbReference>